<dbReference type="CDD" id="cd17671">
    <property type="entry name" value="RUN"/>
    <property type="match status" value="1"/>
</dbReference>
<evidence type="ECO:0000259" key="2">
    <source>
        <dbReference type="PROSITE" id="PS50826"/>
    </source>
</evidence>
<feature type="domain" description="RUN" evidence="2">
    <location>
        <begin position="50"/>
        <end position="201"/>
    </location>
</feature>
<dbReference type="PANTHER" id="PTHR45956:SF6">
    <property type="entry name" value="RUN DOMAIN-CONTAINING PROTEIN"/>
    <property type="match status" value="1"/>
</dbReference>
<sequence>MNAKSETDLAEKFEQRRQLYGRFRSALTELTDQATKNTEIGEDNRLPPPWSPESLLLDLCNVLSEILSFGFVERRHWLKTKGVWEFLDESLRKFSNAPDTVNLLSTVYAMNEASPGRRTKCYIKMALMQQTLGEHLRCCVMDRSWLEQWYEPWAVLLSPDEITPIVEMLGQDARPTNAFLSTTGMLQGLTTLEFQFCLRGSR</sequence>
<evidence type="ECO:0000256" key="1">
    <source>
        <dbReference type="ARBA" id="ARBA00023054"/>
    </source>
</evidence>
<dbReference type="InterPro" id="IPR037213">
    <property type="entry name" value="Run_dom_sf"/>
</dbReference>
<dbReference type="AlphaFoldDB" id="A0A4P9WIZ8"/>
<dbReference type="PANTHER" id="PTHR45956">
    <property type="entry name" value="RUN AND FYVE DOMAIN-CONTAINING PROTEIN 2-LIKE PROTEIN"/>
    <property type="match status" value="1"/>
</dbReference>
<dbReference type="Proteomes" id="UP000269721">
    <property type="component" value="Unassembled WGS sequence"/>
</dbReference>
<dbReference type="SUPFAM" id="SSF140741">
    <property type="entry name" value="RUN domain-like"/>
    <property type="match status" value="1"/>
</dbReference>
<proteinExistence type="predicted"/>
<dbReference type="InterPro" id="IPR004012">
    <property type="entry name" value="Run_dom"/>
</dbReference>
<dbReference type="OrthoDB" id="10029904at2759"/>
<keyword evidence="4" id="KW-1185">Reference proteome</keyword>
<name>A0A4P9WIZ8_9FUNG</name>
<evidence type="ECO:0000313" key="4">
    <source>
        <dbReference type="Proteomes" id="UP000269721"/>
    </source>
</evidence>
<keyword evidence="1" id="KW-0175">Coiled coil</keyword>
<dbReference type="PROSITE" id="PS50826">
    <property type="entry name" value="RUN"/>
    <property type="match status" value="1"/>
</dbReference>
<organism evidence="3 4">
    <name type="scientific">Blyttiomyces helicus</name>
    <dbReference type="NCBI Taxonomy" id="388810"/>
    <lineage>
        <taxon>Eukaryota</taxon>
        <taxon>Fungi</taxon>
        <taxon>Fungi incertae sedis</taxon>
        <taxon>Chytridiomycota</taxon>
        <taxon>Chytridiomycota incertae sedis</taxon>
        <taxon>Chytridiomycetes</taxon>
        <taxon>Chytridiomycetes incertae sedis</taxon>
        <taxon>Blyttiomyces</taxon>
    </lineage>
</organism>
<dbReference type="EMBL" id="KZ994858">
    <property type="protein sequence ID" value="RKO91893.1"/>
    <property type="molecule type" value="Genomic_DNA"/>
</dbReference>
<dbReference type="InterPro" id="IPR047335">
    <property type="entry name" value="RUFY1-3"/>
</dbReference>
<accession>A0A4P9WIZ8</accession>
<protein>
    <recommendedName>
        <fullName evidence="2">RUN domain-containing protein</fullName>
    </recommendedName>
</protein>
<dbReference type="Gene3D" id="1.20.58.900">
    <property type="match status" value="1"/>
</dbReference>
<gene>
    <name evidence="3" type="ORF">BDK51DRAFT_34190</name>
</gene>
<dbReference type="Pfam" id="PF02759">
    <property type="entry name" value="RUN"/>
    <property type="match status" value="1"/>
</dbReference>
<evidence type="ECO:0000313" key="3">
    <source>
        <dbReference type="EMBL" id="RKO91893.1"/>
    </source>
</evidence>
<reference evidence="4" key="1">
    <citation type="journal article" date="2018" name="Nat. Microbiol.">
        <title>Leveraging single-cell genomics to expand the fungal tree of life.</title>
        <authorList>
            <person name="Ahrendt S.R."/>
            <person name="Quandt C.A."/>
            <person name="Ciobanu D."/>
            <person name="Clum A."/>
            <person name="Salamov A."/>
            <person name="Andreopoulos B."/>
            <person name="Cheng J.F."/>
            <person name="Woyke T."/>
            <person name="Pelin A."/>
            <person name="Henrissat B."/>
            <person name="Reynolds N.K."/>
            <person name="Benny G.L."/>
            <person name="Smith M.E."/>
            <person name="James T.Y."/>
            <person name="Grigoriev I.V."/>
        </authorList>
    </citation>
    <scope>NUCLEOTIDE SEQUENCE [LARGE SCALE GENOMIC DNA]</scope>
</reference>